<dbReference type="Gene3D" id="2.180.10.10">
    <property type="entry name" value="RHS repeat-associated core"/>
    <property type="match status" value="1"/>
</dbReference>
<sequence length="402" mass="45957">MKKILLPALLAVLCLGVNAQSKKAPNYYRAIPKVHTHRLAQWSTFGGSEVFKYKYDDYGFLTEVESTEDDKPTEVIKFAYDANGYLKEETRYTVKPEGGQRIDRRDVYDRDDNGFIKIYHRYTLKPDKEGKLVLMEDVRSTYEYDAQMRVIETNDVQFDEKNLKLEDFADRHTYITYDGKGREQTFSFMMSNGNNVWKEVFEYDKNINDRMVGLKYIPGEEATDRTTMELKYVYDNNGDIKNTGTEDFPYTFSYGDEGEEQYEAAHTFIPLAQSEGDRLYLGPRNCLYFNHLPLNKAFKHVPMSESTDDTECSYEENTAVEKKTDGIAEITHDQANISFSNGCLIIEGATNNGTEQVCVYSVTGQLVATHAVRGNKTICLNTLPAGEYIAKIGSKVVKFSKS</sequence>
<feature type="chain" id="PRO_5001923162" evidence="1">
    <location>
        <begin position="20"/>
        <end position="402"/>
    </location>
</feature>
<dbReference type="EMBL" id="JRNN01000001">
    <property type="protein sequence ID" value="KGF37558.1"/>
    <property type="molecule type" value="Genomic_DNA"/>
</dbReference>
<dbReference type="AlphaFoldDB" id="A0A095ZS74"/>
<comment type="caution">
    <text evidence="2">The sequence shown here is derived from an EMBL/GenBank/DDBJ whole genome shotgun (WGS) entry which is preliminary data.</text>
</comment>
<evidence type="ECO:0000256" key="1">
    <source>
        <dbReference type="SAM" id="SignalP"/>
    </source>
</evidence>
<accession>A0A095ZS74</accession>
<evidence type="ECO:0000313" key="3">
    <source>
        <dbReference type="Proteomes" id="UP000029556"/>
    </source>
</evidence>
<dbReference type="InterPro" id="IPR026444">
    <property type="entry name" value="Secre_tail"/>
</dbReference>
<protein>
    <submittedName>
        <fullName evidence="2">Type IV secretion protein Rhs</fullName>
    </submittedName>
</protein>
<gene>
    <name evidence="2" type="ORF">HMPREF2137_00140</name>
</gene>
<name>A0A095ZS74_9BACT</name>
<dbReference type="OrthoDB" id="1061302at2"/>
<dbReference type="NCBIfam" id="TIGR04183">
    <property type="entry name" value="Por_Secre_tail"/>
    <property type="match status" value="1"/>
</dbReference>
<evidence type="ECO:0000313" key="2">
    <source>
        <dbReference type="EMBL" id="KGF37558.1"/>
    </source>
</evidence>
<keyword evidence="1" id="KW-0732">Signal</keyword>
<organism evidence="2 3">
    <name type="scientific">Hoylesella buccalis DNF00853</name>
    <dbReference type="NCBI Taxonomy" id="1401074"/>
    <lineage>
        <taxon>Bacteria</taxon>
        <taxon>Pseudomonadati</taxon>
        <taxon>Bacteroidota</taxon>
        <taxon>Bacteroidia</taxon>
        <taxon>Bacteroidales</taxon>
        <taxon>Prevotellaceae</taxon>
        <taxon>Hoylesella</taxon>
    </lineage>
</organism>
<feature type="signal peptide" evidence="1">
    <location>
        <begin position="1"/>
        <end position="19"/>
    </location>
</feature>
<proteinExistence type="predicted"/>
<dbReference type="RefSeq" id="WP_036871152.1">
    <property type="nucleotide sequence ID" value="NZ_JRNN01000001.1"/>
</dbReference>
<reference evidence="2 3" key="1">
    <citation type="submission" date="2014-07" db="EMBL/GenBank/DDBJ databases">
        <authorList>
            <person name="McCorrison J."/>
            <person name="Sanka R."/>
            <person name="Torralba M."/>
            <person name="Gillis M."/>
            <person name="Haft D.H."/>
            <person name="Methe B."/>
            <person name="Sutton G."/>
            <person name="Nelson K.E."/>
        </authorList>
    </citation>
    <scope>NUCLEOTIDE SEQUENCE [LARGE SCALE GENOMIC DNA]</scope>
    <source>
        <strain evidence="2 3">DNF00853</strain>
    </source>
</reference>
<dbReference type="Proteomes" id="UP000029556">
    <property type="component" value="Unassembled WGS sequence"/>
</dbReference>